<evidence type="ECO:0000313" key="2">
    <source>
        <dbReference type="Proteomes" id="UP001374535"/>
    </source>
</evidence>
<protein>
    <submittedName>
        <fullName evidence="1">Uncharacterized protein</fullName>
    </submittedName>
</protein>
<dbReference type="PANTHER" id="PTHR36616">
    <property type="entry name" value="BNAC07G32700D PROTEIN"/>
    <property type="match status" value="1"/>
</dbReference>
<keyword evidence="2" id="KW-1185">Reference proteome</keyword>
<dbReference type="PANTHER" id="PTHR36616:SF4">
    <property type="entry name" value="OS03G0174800 PROTEIN"/>
    <property type="match status" value="1"/>
</dbReference>
<dbReference type="Proteomes" id="UP001374535">
    <property type="component" value="Chromosome 7"/>
</dbReference>
<name>A0AAQ3RNZ3_VIGMU</name>
<organism evidence="1 2">
    <name type="scientific">Vigna mungo</name>
    <name type="common">Black gram</name>
    <name type="synonym">Phaseolus mungo</name>
    <dbReference type="NCBI Taxonomy" id="3915"/>
    <lineage>
        <taxon>Eukaryota</taxon>
        <taxon>Viridiplantae</taxon>
        <taxon>Streptophyta</taxon>
        <taxon>Embryophyta</taxon>
        <taxon>Tracheophyta</taxon>
        <taxon>Spermatophyta</taxon>
        <taxon>Magnoliopsida</taxon>
        <taxon>eudicotyledons</taxon>
        <taxon>Gunneridae</taxon>
        <taxon>Pentapetalae</taxon>
        <taxon>rosids</taxon>
        <taxon>fabids</taxon>
        <taxon>Fabales</taxon>
        <taxon>Fabaceae</taxon>
        <taxon>Papilionoideae</taxon>
        <taxon>50 kb inversion clade</taxon>
        <taxon>NPAAA clade</taxon>
        <taxon>indigoferoid/millettioid clade</taxon>
        <taxon>Phaseoleae</taxon>
        <taxon>Vigna</taxon>
    </lineage>
</organism>
<dbReference type="AlphaFoldDB" id="A0AAQ3RNZ3"/>
<accession>A0AAQ3RNZ3</accession>
<gene>
    <name evidence="1" type="ORF">V8G54_023200</name>
</gene>
<dbReference type="EMBL" id="CP144694">
    <property type="protein sequence ID" value="WVZ02394.1"/>
    <property type="molecule type" value="Genomic_DNA"/>
</dbReference>
<evidence type="ECO:0000313" key="1">
    <source>
        <dbReference type="EMBL" id="WVZ02394.1"/>
    </source>
</evidence>
<sequence>MDGNDVHREPLHANGEVLGGVTQGIYEVGESVHEKPKVHQNGWEEVKHPPFQPFFKWVIRELEKEEEMLQLFFTVAFSTVPLTLYVPPIRSLNLFVETMEYVVRESTSYRNRVYPRLRLAWSRMLDFMLCNNNMR</sequence>
<reference evidence="1 2" key="1">
    <citation type="journal article" date="2023" name="Life. Sci Alliance">
        <title>Evolutionary insights into 3D genome organization and epigenetic landscape of Vigna mungo.</title>
        <authorList>
            <person name="Junaid A."/>
            <person name="Singh B."/>
            <person name="Bhatia S."/>
        </authorList>
    </citation>
    <scope>NUCLEOTIDE SEQUENCE [LARGE SCALE GENOMIC DNA]</scope>
    <source>
        <strain evidence="1">Urdbean</strain>
    </source>
</reference>
<proteinExistence type="predicted"/>